<feature type="active site" description="Nucleophile" evidence="8">
    <location>
        <position position="11"/>
    </location>
</feature>
<keyword evidence="10" id="KW-0862">Zinc</keyword>
<dbReference type="PANTHER" id="PTHR42891">
    <property type="entry name" value="D-GLYCERO-BETA-D-MANNO-HEPTOSE-1,7-BISPHOSPHATE 7-PHOSPHATASE"/>
    <property type="match status" value="1"/>
</dbReference>
<proteinExistence type="inferred from homology"/>
<dbReference type="InterPro" id="IPR004446">
    <property type="entry name" value="Heptose_bisP_phosphatase"/>
</dbReference>
<comment type="similarity">
    <text evidence="7">Belongs to the gmhB family.</text>
</comment>
<dbReference type="Pfam" id="PF13242">
    <property type="entry name" value="Hydrolase_like"/>
    <property type="match status" value="1"/>
</dbReference>
<dbReference type="OrthoDB" id="9813880at2"/>
<dbReference type="AlphaFoldDB" id="A0A5C6S4Q8"/>
<feature type="active site" description="Proton donor" evidence="8">
    <location>
        <position position="13"/>
    </location>
</feature>
<feature type="binding site" evidence="10">
    <location>
        <position position="11"/>
    </location>
    <ligand>
        <name>Mg(2+)</name>
        <dbReference type="ChEBI" id="CHEBI:18420"/>
    </ligand>
</feature>
<organism evidence="11 12">
    <name type="scientific">Phaeodactylibacter luteus</name>
    <dbReference type="NCBI Taxonomy" id="1564516"/>
    <lineage>
        <taxon>Bacteria</taxon>
        <taxon>Pseudomonadati</taxon>
        <taxon>Bacteroidota</taxon>
        <taxon>Saprospiria</taxon>
        <taxon>Saprospirales</taxon>
        <taxon>Haliscomenobacteraceae</taxon>
        <taxon>Phaeodactylibacter</taxon>
    </lineage>
</organism>
<comment type="caution">
    <text evidence="11">The sequence shown here is derived from an EMBL/GenBank/DDBJ whole genome shotgun (WGS) entry which is preliminary data.</text>
</comment>
<feature type="site" description="Contributes to substrate recognition" evidence="9">
    <location>
        <position position="105"/>
    </location>
</feature>
<dbReference type="SUPFAM" id="SSF56784">
    <property type="entry name" value="HAD-like"/>
    <property type="match status" value="1"/>
</dbReference>
<dbReference type="InterPro" id="IPR036412">
    <property type="entry name" value="HAD-like_sf"/>
</dbReference>
<dbReference type="Proteomes" id="UP000321580">
    <property type="component" value="Unassembled WGS sequence"/>
</dbReference>
<feature type="binding site" evidence="10">
    <location>
        <position position="13"/>
    </location>
    <ligand>
        <name>Mg(2+)</name>
        <dbReference type="ChEBI" id="CHEBI:18420"/>
    </ligand>
</feature>
<evidence type="ECO:0000256" key="6">
    <source>
        <dbReference type="ARBA" id="ARBA00031828"/>
    </source>
</evidence>
<evidence type="ECO:0000256" key="3">
    <source>
        <dbReference type="ARBA" id="ARBA00022723"/>
    </source>
</evidence>
<dbReference type="Gene3D" id="3.40.50.1000">
    <property type="entry name" value="HAD superfamily/HAD-like"/>
    <property type="match status" value="1"/>
</dbReference>
<keyword evidence="2 7" id="KW-0963">Cytoplasm</keyword>
<keyword evidence="12" id="KW-1185">Reference proteome</keyword>
<keyword evidence="5 7" id="KW-0119">Carbohydrate metabolism</keyword>
<evidence type="ECO:0000313" key="12">
    <source>
        <dbReference type="Proteomes" id="UP000321580"/>
    </source>
</evidence>
<evidence type="ECO:0000256" key="4">
    <source>
        <dbReference type="ARBA" id="ARBA00022801"/>
    </source>
</evidence>
<feature type="site" description="Stabilizes the phosphoryl group" evidence="9">
    <location>
        <position position="55"/>
    </location>
</feature>
<accession>A0A5C6S4Q8</accession>
<protein>
    <recommendedName>
        <fullName evidence="6 7">D,D-heptose 1,7-bisphosphate phosphatase</fullName>
        <ecNumber evidence="7">3.1.3.-</ecNumber>
    </recommendedName>
</protein>
<comment type="subcellular location">
    <subcellularLocation>
        <location evidence="1 7">Cytoplasm</location>
    </subcellularLocation>
</comment>
<dbReference type="GO" id="GO:0046872">
    <property type="term" value="F:metal ion binding"/>
    <property type="evidence" value="ECO:0007669"/>
    <property type="project" value="UniProtKB-KW"/>
</dbReference>
<dbReference type="GO" id="GO:0005737">
    <property type="term" value="C:cytoplasm"/>
    <property type="evidence" value="ECO:0007669"/>
    <property type="project" value="UniProtKB-SubCell"/>
</dbReference>
<dbReference type="EC" id="3.1.3.-" evidence="7"/>
<dbReference type="InterPro" id="IPR006543">
    <property type="entry name" value="Histidinol-phos"/>
</dbReference>
<evidence type="ECO:0000313" key="11">
    <source>
        <dbReference type="EMBL" id="TXB68960.1"/>
    </source>
</evidence>
<evidence type="ECO:0000256" key="9">
    <source>
        <dbReference type="PIRSR" id="PIRSR004682-3"/>
    </source>
</evidence>
<dbReference type="NCBIfam" id="TIGR01662">
    <property type="entry name" value="HAD-SF-IIIA"/>
    <property type="match status" value="1"/>
</dbReference>
<evidence type="ECO:0000256" key="10">
    <source>
        <dbReference type="PIRSR" id="PIRSR004682-4"/>
    </source>
</evidence>
<keyword evidence="10" id="KW-0460">Magnesium</keyword>
<dbReference type="PIRSF" id="PIRSF004682">
    <property type="entry name" value="GmhB"/>
    <property type="match status" value="1"/>
</dbReference>
<dbReference type="GO" id="GO:0005975">
    <property type="term" value="P:carbohydrate metabolic process"/>
    <property type="evidence" value="ECO:0007669"/>
    <property type="project" value="InterPro"/>
</dbReference>
<keyword evidence="4 7" id="KW-0378">Hydrolase</keyword>
<evidence type="ECO:0000256" key="5">
    <source>
        <dbReference type="ARBA" id="ARBA00023277"/>
    </source>
</evidence>
<name>A0A5C6S4Q8_9BACT</name>
<feature type="site" description="Stabilizes the phosphoryl group" evidence="9">
    <location>
        <position position="106"/>
    </location>
</feature>
<dbReference type="NCBIfam" id="TIGR01656">
    <property type="entry name" value="Histidinol-ppas"/>
    <property type="match status" value="1"/>
</dbReference>
<evidence type="ECO:0000256" key="7">
    <source>
        <dbReference type="PIRNR" id="PIRNR004682"/>
    </source>
</evidence>
<evidence type="ECO:0000256" key="1">
    <source>
        <dbReference type="ARBA" id="ARBA00004496"/>
    </source>
</evidence>
<feature type="binding site" evidence="10">
    <location>
        <position position="104"/>
    </location>
    <ligand>
        <name>Zn(2+)</name>
        <dbReference type="ChEBI" id="CHEBI:29105"/>
    </ligand>
</feature>
<feature type="binding site" evidence="10">
    <location>
        <position position="94"/>
    </location>
    <ligand>
        <name>Zn(2+)</name>
        <dbReference type="ChEBI" id="CHEBI:29105"/>
    </ligand>
</feature>
<sequence>MRKKYSALFLDRDGVVNQRLPDAYVADPASFKWMPGNPEAIVKLGHLFQRLLIVTNQQGVGKGRMSQQQLDDVHDFMLQGLAGMGGKVDGIYSCTDLKTQPGNCRKPSPEMGLKAKAAFPDIDFGRSLMVGDSLSDLQFAQNLGMPCAWLKGKNEEATAIKTAVQRGLPVAYEVESLQELYSILLEA</sequence>
<dbReference type="InterPro" id="IPR023214">
    <property type="entry name" value="HAD_sf"/>
</dbReference>
<evidence type="ECO:0000256" key="8">
    <source>
        <dbReference type="PIRSR" id="PIRSR004682-1"/>
    </source>
</evidence>
<comment type="cofactor">
    <cofactor evidence="10">
        <name>Zn(2+)</name>
        <dbReference type="ChEBI" id="CHEBI:29105"/>
    </cofactor>
</comment>
<keyword evidence="3 10" id="KW-0479">Metal-binding</keyword>
<dbReference type="EMBL" id="VOOR01000003">
    <property type="protein sequence ID" value="TXB68960.1"/>
    <property type="molecule type" value="Genomic_DNA"/>
</dbReference>
<dbReference type="PANTHER" id="PTHR42891:SF1">
    <property type="entry name" value="D-GLYCERO-BETA-D-MANNO-HEPTOSE-1,7-BISPHOSPHATE 7-PHOSPHATASE"/>
    <property type="match status" value="1"/>
</dbReference>
<comment type="cofactor">
    <cofactor evidence="10">
        <name>Mg(2+)</name>
        <dbReference type="ChEBI" id="CHEBI:18420"/>
    </cofactor>
</comment>
<feature type="binding site" evidence="10">
    <location>
        <position position="132"/>
    </location>
    <ligand>
        <name>Mg(2+)</name>
        <dbReference type="ChEBI" id="CHEBI:18420"/>
    </ligand>
</feature>
<dbReference type="RefSeq" id="WP_147165847.1">
    <property type="nucleotide sequence ID" value="NZ_VOOR01000003.1"/>
</dbReference>
<gene>
    <name evidence="11" type="ORF">FRY97_02520</name>
</gene>
<reference evidence="11 12" key="1">
    <citation type="submission" date="2019-08" db="EMBL/GenBank/DDBJ databases">
        <title>Genome of Phaeodactylibacter luteus.</title>
        <authorList>
            <person name="Bowman J.P."/>
        </authorList>
    </citation>
    <scope>NUCLEOTIDE SEQUENCE [LARGE SCALE GENOMIC DNA]</scope>
    <source>
        <strain evidence="11 12">KCTC 42180</strain>
    </source>
</reference>
<evidence type="ECO:0000256" key="2">
    <source>
        <dbReference type="ARBA" id="ARBA00022490"/>
    </source>
</evidence>
<dbReference type="GO" id="GO:0016791">
    <property type="term" value="F:phosphatase activity"/>
    <property type="evidence" value="ECO:0007669"/>
    <property type="project" value="InterPro"/>
</dbReference>
<dbReference type="InterPro" id="IPR006549">
    <property type="entry name" value="HAD-SF_hydro_IIIA"/>
</dbReference>